<dbReference type="EMBL" id="HBIH01038542">
    <property type="protein sequence ID" value="CAE0334934.1"/>
    <property type="molecule type" value="Transcribed_RNA"/>
</dbReference>
<protein>
    <submittedName>
        <fullName evidence="1">Uncharacterized protein</fullName>
    </submittedName>
</protein>
<proteinExistence type="predicted"/>
<name>A0A7S3IZR2_9SPIT</name>
<accession>A0A7S3IZR2</accession>
<gene>
    <name evidence="1" type="ORF">SINC0208_LOCUS15573</name>
</gene>
<organism evidence="1">
    <name type="scientific">Strombidium inclinatum</name>
    <dbReference type="NCBI Taxonomy" id="197538"/>
    <lineage>
        <taxon>Eukaryota</taxon>
        <taxon>Sar</taxon>
        <taxon>Alveolata</taxon>
        <taxon>Ciliophora</taxon>
        <taxon>Intramacronucleata</taxon>
        <taxon>Spirotrichea</taxon>
        <taxon>Oligotrichia</taxon>
        <taxon>Strombidiidae</taxon>
        <taxon>Strombidium</taxon>
    </lineage>
</organism>
<reference evidence="1" key="1">
    <citation type="submission" date="2021-01" db="EMBL/GenBank/DDBJ databases">
        <authorList>
            <person name="Corre E."/>
            <person name="Pelletier E."/>
            <person name="Niang G."/>
            <person name="Scheremetjew M."/>
            <person name="Finn R."/>
            <person name="Kale V."/>
            <person name="Holt S."/>
            <person name="Cochrane G."/>
            <person name="Meng A."/>
            <person name="Brown T."/>
            <person name="Cohen L."/>
        </authorList>
    </citation>
    <scope>NUCLEOTIDE SEQUENCE</scope>
    <source>
        <strain evidence="1">S3</strain>
    </source>
</reference>
<evidence type="ECO:0000313" key="1">
    <source>
        <dbReference type="EMBL" id="CAE0334934.1"/>
    </source>
</evidence>
<sequence>MAAEASAVQNKQAASLVSQALSMTESGSQAEVHLENALHALKSDAQILDSHAQTVSVPIDEKRALTLKVSPTYTLDEVQSVTLKSFRKIVGYDTFESIRRKNRSEAKDTSDYYNVTVSMMVRRKPVEAAAAPARDIYAPDGAPSLASTLDKGFPYDD</sequence>
<dbReference type="AlphaFoldDB" id="A0A7S3IZR2"/>